<dbReference type="Pfam" id="PF01300">
    <property type="entry name" value="Sua5_yciO_yrdC"/>
    <property type="match status" value="1"/>
</dbReference>
<comment type="caution">
    <text evidence="13">The sequence shown here is derived from an EMBL/GenBank/DDBJ whole genome shotgun (WGS) entry which is preliminary data.</text>
</comment>
<dbReference type="SUPFAM" id="SSF55821">
    <property type="entry name" value="YrdC/RibB"/>
    <property type="match status" value="1"/>
</dbReference>
<dbReference type="Proteomes" id="UP000230707">
    <property type="component" value="Unassembled WGS sequence"/>
</dbReference>
<dbReference type="GO" id="GO:0005524">
    <property type="term" value="F:ATP binding"/>
    <property type="evidence" value="ECO:0007669"/>
    <property type="project" value="UniProtKB-KW"/>
</dbReference>
<feature type="domain" description="YrdC-like" evidence="12">
    <location>
        <begin position="1"/>
        <end position="188"/>
    </location>
</feature>
<evidence type="ECO:0000256" key="6">
    <source>
        <dbReference type="ARBA" id="ARBA00022694"/>
    </source>
</evidence>
<evidence type="ECO:0000256" key="7">
    <source>
        <dbReference type="ARBA" id="ARBA00022695"/>
    </source>
</evidence>
<evidence type="ECO:0000313" key="13">
    <source>
        <dbReference type="EMBL" id="PIR08472.1"/>
    </source>
</evidence>
<evidence type="ECO:0000256" key="9">
    <source>
        <dbReference type="ARBA" id="ARBA00022840"/>
    </source>
</evidence>
<dbReference type="GO" id="GO:0006450">
    <property type="term" value="P:regulation of translational fidelity"/>
    <property type="evidence" value="ECO:0007669"/>
    <property type="project" value="TreeGrafter"/>
</dbReference>
<dbReference type="InterPro" id="IPR017945">
    <property type="entry name" value="DHBP_synth_RibB-like_a/b_dom"/>
</dbReference>
<comment type="subcellular location">
    <subcellularLocation>
        <location evidence="1">Cytoplasm</location>
    </subcellularLocation>
</comment>
<evidence type="ECO:0000313" key="14">
    <source>
        <dbReference type="Proteomes" id="UP000230707"/>
    </source>
</evidence>
<dbReference type="InterPro" id="IPR050156">
    <property type="entry name" value="TC-AMP_synthase_SUA5"/>
</dbReference>
<proteinExistence type="inferred from homology"/>
<evidence type="ECO:0000256" key="1">
    <source>
        <dbReference type="ARBA" id="ARBA00004496"/>
    </source>
</evidence>
<dbReference type="GO" id="GO:0005737">
    <property type="term" value="C:cytoplasm"/>
    <property type="evidence" value="ECO:0007669"/>
    <property type="project" value="UniProtKB-SubCell"/>
</dbReference>
<dbReference type="PANTHER" id="PTHR17490">
    <property type="entry name" value="SUA5"/>
    <property type="match status" value="1"/>
</dbReference>
<dbReference type="AlphaFoldDB" id="A0A2H0NHV7"/>
<gene>
    <name evidence="13" type="ORF">COV53_02875</name>
</gene>
<comment type="similarity">
    <text evidence="2">Belongs to the SUA5 family.</text>
</comment>
<protein>
    <recommendedName>
        <fullName evidence="10">L-threonylcarbamoyladenylate synthase</fullName>
        <ecNumber evidence="3">2.7.7.87</ecNumber>
    </recommendedName>
    <alternativeName>
        <fullName evidence="10">L-threonylcarbamoyladenylate synthase</fullName>
    </alternativeName>
</protein>
<keyword evidence="8" id="KW-0547">Nucleotide-binding</keyword>
<dbReference type="EC" id="2.7.7.87" evidence="3"/>
<evidence type="ECO:0000256" key="10">
    <source>
        <dbReference type="ARBA" id="ARBA00029774"/>
    </source>
</evidence>
<dbReference type="EMBL" id="PCWS01000065">
    <property type="protein sequence ID" value="PIR08472.1"/>
    <property type="molecule type" value="Genomic_DNA"/>
</dbReference>
<keyword evidence="4" id="KW-0963">Cytoplasm</keyword>
<evidence type="ECO:0000256" key="3">
    <source>
        <dbReference type="ARBA" id="ARBA00012584"/>
    </source>
</evidence>
<evidence type="ECO:0000259" key="12">
    <source>
        <dbReference type="PROSITE" id="PS51163"/>
    </source>
</evidence>
<evidence type="ECO:0000256" key="8">
    <source>
        <dbReference type="ARBA" id="ARBA00022741"/>
    </source>
</evidence>
<dbReference type="PROSITE" id="PS51163">
    <property type="entry name" value="YRDC"/>
    <property type="match status" value="1"/>
</dbReference>
<dbReference type="GO" id="GO:0000049">
    <property type="term" value="F:tRNA binding"/>
    <property type="evidence" value="ECO:0007669"/>
    <property type="project" value="TreeGrafter"/>
</dbReference>
<keyword evidence="7" id="KW-0548">Nucleotidyltransferase</keyword>
<dbReference type="GO" id="GO:0061710">
    <property type="term" value="F:L-threonylcarbamoyladenylate synthase"/>
    <property type="evidence" value="ECO:0007669"/>
    <property type="project" value="UniProtKB-EC"/>
</dbReference>
<accession>A0A2H0NHV7</accession>
<evidence type="ECO:0000256" key="4">
    <source>
        <dbReference type="ARBA" id="ARBA00022490"/>
    </source>
</evidence>
<comment type="catalytic activity">
    <reaction evidence="11">
        <text>L-threonine + hydrogencarbonate + ATP = L-threonylcarbamoyladenylate + diphosphate + H2O</text>
        <dbReference type="Rhea" id="RHEA:36407"/>
        <dbReference type="ChEBI" id="CHEBI:15377"/>
        <dbReference type="ChEBI" id="CHEBI:17544"/>
        <dbReference type="ChEBI" id="CHEBI:30616"/>
        <dbReference type="ChEBI" id="CHEBI:33019"/>
        <dbReference type="ChEBI" id="CHEBI:57926"/>
        <dbReference type="ChEBI" id="CHEBI:73682"/>
        <dbReference type="EC" id="2.7.7.87"/>
    </reaction>
</comment>
<dbReference type="PANTHER" id="PTHR17490:SF16">
    <property type="entry name" value="THREONYLCARBAMOYL-AMP SYNTHASE"/>
    <property type="match status" value="1"/>
</dbReference>
<dbReference type="InterPro" id="IPR006070">
    <property type="entry name" value="Sua5-like_dom"/>
</dbReference>
<dbReference type="GO" id="GO:0003725">
    <property type="term" value="F:double-stranded RNA binding"/>
    <property type="evidence" value="ECO:0007669"/>
    <property type="project" value="InterPro"/>
</dbReference>
<sequence>MQDLSEPIRILKEGGIVIYPTDTAYGIGCRIDDLLAVKRLFQIRKRPENQAVPVLVSSIEMAKKYYRSPLSDVVRHLMEDKWPGALTIVNFCQDANKYPLVCGGGNTIGIRMPNHEIALELIRSVGVAILGPSANFHGLPTPYLHETIDNDLAGKADYCVKGTCRLKQASTVADCSRSPYQIVRQGAVELETYKYEK</sequence>
<organism evidence="13 14">
    <name type="scientific">Candidatus Gottesmanbacteria bacterium CG11_big_fil_rev_8_21_14_0_20_37_11</name>
    <dbReference type="NCBI Taxonomy" id="1974575"/>
    <lineage>
        <taxon>Bacteria</taxon>
        <taxon>Candidatus Gottesmaniibacteriota</taxon>
    </lineage>
</organism>
<evidence type="ECO:0000256" key="11">
    <source>
        <dbReference type="ARBA" id="ARBA00048366"/>
    </source>
</evidence>
<reference evidence="13 14" key="1">
    <citation type="submission" date="2017-09" db="EMBL/GenBank/DDBJ databases">
        <title>Depth-based differentiation of microbial function through sediment-hosted aquifers and enrichment of novel symbionts in the deep terrestrial subsurface.</title>
        <authorList>
            <person name="Probst A.J."/>
            <person name="Ladd B."/>
            <person name="Jarett J.K."/>
            <person name="Geller-Mcgrath D.E."/>
            <person name="Sieber C.M."/>
            <person name="Emerson J.B."/>
            <person name="Anantharaman K."/>
            <person name="Thomas B.C."/>
            <person name="Malmstrom R."/>
            <person name="Stieglmeier M."/>
            <person name="Klingl A."/>
            <person name="Woyke T."/>
            <person name="Ryan C.M."/>
            <person name="Banfield J.F."/>
        </authorList>
    </citation>
    <scope>NUCLEOTIDE SEQUENCE [LARGE SCALE GENOMIC DNA]</scope>
    <source>
        <strain evidence="13">CG11_big_fil_rev_8_21_14_0_20_37_11</strain>
    </source>
</reference>
<evidence type="ECO:0000256" key="2">
    <source>
        <dbReference type="ARBA" id="ARBA00007663"/>
    </source>
</evidence>
<keyword evidence="6" id="KW-0819">tRNA processing</keyword>
<evidence type="ECO:0000256" key="5">
    <source>
        <dbReference type="ARBA" id="ARBA00022679"/>
    </source>
</evidence>
<keyword evidence="5" id="KW-0808">Transferase</keyword>
<dbReference type="Gene3D" id="3.90.870.10">
    <property type="entry name" value="DHBP synthase"/>
    <property type="match status" value="1"/>
</dbReference>
<dbReference type="NCBIfam" id="TIGR00057">
    <property type="entry name" value="L-threonylcarbamoyladenylate synthase"/>
    <property type="match status" value="1"/>
</dbReference>
<dbReference type="GO" id="GO:0008033">
    <property type="term" value="P:tRNA processing"/>
    <property type="evidence" value="ECO:0007669"/>
    <property type="project" value="UniProtKB-KW"/>
</dbReference>
<name>A0A2H0NHV7_9BACT</name>
<keyword evidence="9" id="KW-0067">ATP-binding</keyword>